<dbReference type="Gene3D" id="2.40.37.20">
    <property type="entry name" value="D-serine dehydratase-like domain"/>
    <property type="match status" value="1"/>
</dbReference>
<dbReference type="RefSeq" id="WP_382410919.1">
    <property type="nucleotide sequence ID" value="NZ_JBHSGU010000029.1"/>
</dbReference>
<dbReference type="EC" id="5.1.1.1" evidence="4"/>
<proteinExistence type="inferred from homology"/>
<reference evidence="5" key="1">
    <citation type="journal article" date="2019" name="Int. J. Syst. Evol. Microbiol.">
        <title>The Global Catalogue of Microorganisms (GCM) 10K type strain sequencing project: providing services to taxonomists for standard genome sequencing and annotation.</title>
        <authorList>
            <consortium name="The Broad Institute Genomics Platform"/>
            <consortium name="The Broad Institute Genome Sequencing Center for Infectious Disease"/>
            <person name="Wu L."/>
            <person name="Ma J."/>
        </authorList>
    </citation>
    <scope>NUCLEOTIDE SEQUENCE [LARGE SCALE GENOMIC DNA]</scope>
    <source>
        <strain evidence="5">KACC 12507</strain>
    </source>
</reference>
<comment type="caution">
    <text evidence="4">The sequence shown here is derived from an EMBL/GenBank/DDBJ whole genome shotgun (WGS) entry which is preliminary data.</text>
</comment>
<dbReference type="InterPro" id="IPR042208">
    <property type="entry name" value="D-ser_dehydrat-like_sf"/>
</dbReference>
<dbReference type="Pfam" id="PF01168">
    <property type="entry name" value="Ala_racemase_N"/>
    <property type="match status" value="1"/>
</dbReference>
<dbReference type="PANTHER" id="PTHR28004">
    <property type="entry name" value="ZGC:162816-RELATED"/>
    <property type="match status" value="1"/>
</dbReference>
<dbReference type="SUPFAM" id="SSF51419">
    <property type="entry name" value="PLP-binding barrel"/>
    <property type="match status" value="1"/>
</dbReference>
<dbReference type="Pfam" id="PF14031">
    <property type="entry name" value="D-ser_dehydrat"/>
    <property type="match status" value="1"/>
</dbReference>
<evidence type="ECO:0000259" key="3">
    <source>
        <dbReference type="SMART" id="SM01119"/>
    </source>
</evidence>
<sequence length="429" mass="47916">MADSQSDTSFYEARSLEIFEKGAGCKDVLSTDGWHLLKEEVSLPIAVLNIKDLNSNARWMQAFSEKAKVKLAPHGKTTMAPTLFHQQLEQGCWGISLATVAQVHNAFVHGIKRIIMANQLVGKYHMNAIAELLATGELDFYCFVDSVQNIHALGEFFTQRNLDLNILIEVGVEHGRCGWRDADNITPLLEAIRLYPRLKLSGLSFYEGVIHSENAQAMVSDFVERICALFARLYHSKHFSLTEPILTGAGSAWYDLVSDIIVSSPALQGIDLTAIIRPGCYLIHDKGIYQDAQNQVLGRSQIACDLKGDLVSSLTVWAYVHSVPESGFAIVGAGKRDFAFDAGFPKPEWVYRPTSDCLALRPTRIDQHCEVIKVMDQHCMISFDTTLSLAPGDMVCFSTSHPCLTMDKWRYIALIDEDFVVRKTIETFF</sequence>
<dbReference type="InterPro" id="IPR001608">
    <property type="entry name" value="Ala_racemase_N"/>
</dbReference>
<dbReference type="PANTHER" id="PTHR28004:SF8">
    <property type="entry name" value="D-SERINE DEAMINASE"/>
    <property type="match status" value="1"/>
</dbReference>
<dbReference type="InterPro" id="IPR029066">
    <property type="entry name" value="PLP-binding_barrel"/>
</dbReference>
<dbReference type="SMART" id="SM01119">
    <property type="entry name" value="D-ser_dehydrat"/>
    <property type="match status" value="1"/>
</dbReference>
<name>A0ABV9LZJ6_9ALTE</name>
<feature type="domain" description="D-serine dehydratase-like" evidence="3">
    <location>
        <begin position="313"/>
        <end position="416"/>
    </location>
</feature>
<keyword evidence="5" id="KW-1185">Reference proteome</keyword>
<evidence type="ECO:0000256" key="2">
    <source>
        <dbReference type="ARBA" id="ARBA00023239"/>
    </source>
</evidence>
<dbReference type="InterPro" id="IPR051466">
    <property type="entry name" value="D-amino_acid_metab_enzyme"/>
</dbReference>
<evidence type="ECO:0000313" key="5">
    <source>
        <dbReference type="Proteomes" id="UP001595897"/>
    </source>
</evidence>
<keyword evidence="4" id="KW-0413">Isomerase</keyword>
<evidence type="ECO:0000256" key="1">
    <source>
        <dbReference type="ARBA" id="ARBA00005323"/>
    </source>
</evidence>
<gene>
    <name evidence="4" type="ORF">ACFO4O_17565</name>
</gene>
<dbReference type="GO" id="GO:0008784">
    <property type="term" value="F:alanine racemase activity"/>
    <property type="evidence" value="ECO:0007669"/>
    <property type="project" value="UniProtKB-EC"/>
</dbReference>
<keyword evidence="2" id="KW-0456">Lyase</keyword>
<accession>A0ABV9LZJ6</accession>
<protein>
    <submittedName>
        <fullName evidence="4">Alanine racemase</fullName>
        <ecNumber evidence="4">5.1.1.1</ecNumber>
    </submittedName>
</protein>
<dbReference type="EMBL" id="JBHSGU010000029">
    <property type="protein sequence ID" value="MFC4701957.1"/>
    <property type="molecule type" value="Genomic_DNA"/>
</dbReference>
<dbReference type="Proteomes" id="UP001595897">
    <property type="component" value="Unassembled WGS sequence"/>
</dbReference>
<evidence type="ECO:0000313" key="4">
    <source>
        <dbReference type="EMBL" id="MFC4701957.1"/>
    </source>
</evidence>
<dbReference type="InterPro" id="IPR026956">
    <property type="entry name" value="D-ser_dehydrat-like_dom"/>
</dbReference>
<comment type="similarity">
    <text evidence="1">Belongs to the DSD1 family.</text>
</comment>
<dbReference type="Gene3D" id="3.20.20.10">
    <property type="entry name" value="Alanine racemase"/>
    <property type="match status" value="1"/>
</dbReference>
<organism evidence="4 5">
    <name type="scientific">Glaciecola siphonariae</name>
    <dbReference type="NCBI Taxonomy" id="521012"/>
    <lineage>
        <taxon>Bacteria</taxon>
        <taxon>Pseudomonadati</taxon>
        <taxon>Pseudomonadota</taxon>
        <taxon>Gammaproteobacteria</taxon>
        <taxon>Alteromonadales</taxon>
        <taxon>Alteromonadaceae</taxon>
        <taxon>Glaciecola</taxon>
    </lineage>
</organism>